<protein>
    <submittedName>
        <fullName evidence="1">Uncharacterized protein</fullName>
    </submittedName>
</protein>
<accession>A0A7Y9YDM8</accession>
<dbReference type="AlphaFoldDB" id="A0A7Y9YDM8"/>
<evidence type="ECO:0000313" key="1">
    <source>
        <dbReference type="EMBL" id="NYI10258.1"/>
    </source>
</evidence>
<reference evidence="1 2" key="1">
    <citation type="submission" date="2020-07" db="EMBL/GenBank/DDBJ databases">
        <title>Sequencing the genomes of 1000 actinobacteria strains.</title>
        <authorList>
            <person name="Klenk H.-P."/>
        </authorList>
    </citation>
    <scope>NUCLEOTIDE SEQUENCE [LARGE SCALE GENOMIC DNA]</scope>
    <source>
        <strain evidence="1 2">DSM 18248</strain>
    </source>
</reference>
<organism evidence="1 2">
    <name type="scientific">Nocardioides marinus</name>
    <dbReference type="NCBI Taxonomy" id="374514"/>
    <lineage>
        <taxon>Bacteria</taxon>
        <taxon>Bacillati</taxon>
        <taxon>Actinomycetota</taxon>
        <taxon>Actinomycetes</taxon>
        <taxon>Propionibacteriales</taxon>
        <taxon>Nocardioidaceae</taxon>
        <taxon>Nocardioides</taxon>
    </lineage>
</organism>
<dbReference type="RefSeq" id="WP_179531126.1">
    <property type="nucleotide sequence ID" value="NZ_BAAAPP010000003.1"/>
</dbReference>
<keyword evidence="2" id="KW-1185">Reference proteome</keyword>
<evidence type="ECO:0000313" key="2">
    <source>
        <dbReference type="Proteomes" id="UP000537326"/>
    </source>
</evidence>
<sequence>MSQLLPASTRLAWWGTAWWGGHVVTDLLLDEVVGDDVTHAVAGLAALGLGGSEDVSETLLGGLARLRTEGVATIGAAFPVEGDPVGLGGPPDFNRAAIEAGEAVVVTLQDATAVGLVPERVGPTTTWVAHRAVRRQLPDVGEADRGLRSALLHSADALAALEVARWRPEVADRLTDLRHRAPVAAPPGVPERCVALAARALHALEVVELALEDDGGAVSLHELTRREQAILPLGTAARRALVAASSPEVWPPQ</sequence>
<gene>
    <name evidence="1" type="ORF">BKA05_001773</name>
</gene>
<dbReference type="Proteomes" id="UP000537326">
    <property type="component" value="Unassembled WGS sequence"/>
</dbReference>
<proteinExistence type="predicted"/>
<name>A0A7Y9YDM8_9ACTN</name>
<dbReference type="EMBL" id="JACBZI010000001">
    <property type="protein sequence ID" value="NYI10258.1"/>
    <property type="molecule type" value="Genomic_DNA"/>
</dbReference>
<comment type="caution">
    <text evidence="1">The sequence shown here is derived from an EMBL/GenBank/DDBJ whole genome shotgun (WGS) entry which is preliminary data.</text>
</comment>